<accession>A0A183JAA5</accession>
<dbReference type="GO" id="GO:0070939">
    <property type="term" value="C:Dsl1/NZR complex"/>
    <property type="evidence" value="ECO:0007669"/>
    <property type="project" value="InterPro"/>
</dbReference>
<dbReference type="EMBL" id="UZAM01018873">
    <property type="protein sequence ID" value="VDP51905.1"/>
    <property type="molecule type" value="Genomic_DNA"/>
</dbReference>
<gene>
    <name evidence="1" type="ORF">SBAD_LOCUS12803</name>
</gene>
<dbReference type="AlphaFoldDB" id="A0A183JAA5"/>
<reference evidence="3" key="1">
    <citation type="submission" date="2016-06" db="UniProtKB">
        <authorList>
            <consortium name="WormBaseParasite"/>
        </authorList>
    </citation>
    <scope>IDENTIFICATION</scope>
</reference>
<sequence>MQVAIERSANLGESIRNEEWLQTLKLYTELSDFVNRFESTACIRLKEWLTGVRYYWSTTLLNVVSGKIEHNILKTALSLSDAPSRQAIFGKTNESQLLCRLVLLVAGEEALAEIVARPFRKRFLLYFCGGEAGSDAKPEWYFKVSLYWRSAGVQWLSDVSCVGSKQLTRLLAAFSKNMIEIVQQKLKTDLDETLRNNDVIKLSQLIDDAVSFDTRLQGRISLMTWLIVV</sequence>
<dbReference type="Proteomes" id="UP000270296">
    <property type="component" value="Unassembled WGS sequence"/>
</dbReference>
<evidence type="ECO:0000313" key="3">
    <source>
        <dbReference type="WBParaSite" id="SBAD_0001321601-mRNA-1"/>
    </source>
</evidence>
<protein>
    <submittedName>
        <fullName evidence="3">DHC_N1 domain-containing protein</fullName>
    </submittedName>
</protein>
<evidence type="ECO:0000313" key="1">
    <source>
        <dbReference type="EMBL" id="VDP51905.1"/>
    </source>
</evidence>
<dbReference type="Pfam" id="PF04437">
    <property type="entry name" value="RINT1_TIP1"/>
    <property type="match status" value="1"/>
</dbReference>
<dbReference type="GO" id="GO:0006888">
    <property type="term" value="P:endoplasmic reticulum to Golgi vesicle-mediated transport"/>
    <property type="evidence" value="ECO:0007669"/>
    <property type="project" value="InterPro"/>
</dbReference>
<evidence type="ECO:0000313" key="2">
    <source>
        <dbReference type="Proteomes" id="UP000270296"/>
    </source>
</evidence>
<dbReference type="InterPro" id="IPR007528">
    <property type="entry name" value="RINT1_Tip20"/>
</dbReference>
<dbReference type="WBParaSite" id="SBAD_0001321601-mRNA-1">
    <property type="protein sequence ID" value="SBAD_0001321601-mRNA-1"/>
    <property type="gene ID" value="SBAD_0001321601"/>
</dbReference>
<keyword evidence="2" id="KW-1185">Reference proteome</keyword>
<name>A0A183JAA5_9BILA</name>
<reference evidence="1 2" key="2">
    <citation type="submission" date="2018-11" db="EMBL/GenBank/DDBJ databases">
        <authorList>
            <consortium name="Pathogen Informatics"/>
        </authorList>
    </citation>
    <scope>NUCLEOTIDE SEQUENCE [LARGE SCALE GENOMIC DNA]</scope>
</reference>
<dbReference type="GO" id="GO:0006890">
    <property type="term" value="P:retrograde vesicle-mediated transport, Golgi to endoplasmic reticulum"/>
    <property type="evidence" value="ECO:0007669"/>
    <property type="project" value="InterPro"/>
</dbReference>
<proteinExistence type="predicted"/>
<organism evidence="3">
    <name type="scientific">Soboliphyme baturini</name>
    <dbReference type="NCBI Taxonomy" id="241478"/>
    <lineage>
        <taxon>Eukaryota</taxon>
        <taxon>Metazoa</taxon>
        <taxon>Ecdysozoa</taxon>
        <taxon>Nematoda</taxon>
        <taxon>Enoplea</taxon>
        <taxon>Dorylaimia</taxon>
        <taxon>Dioctophymatida</taxon>
        <taxon>Dioctophymatoidea</taxon>
        <taxon>Soboliphymatidae</taxon>
        <taxon>Soboliphyme</taxon>
    </lineage>
</organism>